<dbReference type="EMBL" id="JACADJ010000136">
    <property type="protein sequence ID" value="NWH06901.1"/>
    <property type="molecule type" value="Genomic_DNA"/>
</dbReference>
<evidence type="ECO:0000313" key="5">
    <source>
        <dbReference type="Proteomes" id="UP000553343"/>
    </source>
</evidence>
<organism evidence="4 5">
    <name type="scientific">Desulfobacter latus</name>
    <dbReference type="NCBI Taxonomy" id="2292"/>
    <lineage>
        <taxon>Bacteria</taxon>
        <taxon>Pseudomonadati</taxon>
        <taxon>Thermodesulfobacteriota</taxon>
        <taxon>Desulfobacteria</taxon>
        <taxon>Desulfobacterales</taxon>
        <taxon>Desulfobacteraceae</taxon>
        <taxon>Desulfobacter</taxon>
    </lineage>
</organism>
<dbReference type="RefSeq" id="WP_178368346.1">
    <property type="nucleotide sequence ID" value="NZ_JACADJ010000136.1"/>
</dbReference>
<dbReference type="Pfam" id="PF13280">
    <property type="entry name" value="WYL"/>
    <property type="match status" value="1"/>
</dbReference>
<evidence type="ECO:0000259" key="1">
    <source>
        <dbReference type="Pfam" id="PF13280"/>
    </source>
</evidence>
<keyword evidence="5" id="KW-1185">Reference proteome</keyword>
<dbReference type="Pfam" id="PF26109">
    <property type="entry name" value="WHD_BrxR"/>
    <property type="match status" value="1"/>
</dbReference>
<dbReference type="Proteomes" id="UP000553343">
    <property type="component" value="Unassembled WGS sequence"/>
</dbReference>
<dbReference type="AlphaFoldDB" id="A0A850T725"/>
<feature type="domain" description="DNA-binding transcriptional repressor CapW winged helix-turn-helix" evidence="3">
    <location>
        <begin position="6"/>
        <end position="85"/>
    </location>
</feature>
<proteinExistence type="predicted"/>
<dbReference type="InterPro" id="IPR026881">
    <property type="entry name" value="WYL_dom"/>
</dbReference>
<sequence length="274" mass="32386">MKKFEQERMEYIETRLLWGEGLTARGVGDAFDLSRPVAQKSIDTYRRMFPDQMAYDASKKCHVATSDFKSRFIKPDPLKFLDYLRGETLVGYYKEEREWSDFEVEDVGLKLRHKLDFKIVKRIFSALQHKQTLFIEYKKKELELGEPTERVISPNHLVFAENRYHVRAYCHLRHQFRDFVLSRIGYADVSSDEEWIPSDEDREWNERVTLSFRPNPVLPQSVQQAILCNYDTEASGIWCINCRKAMAYYIKKALMTPDKKFKKPLWVSATQEAG</sequence>
<evidence type="ECO:0000259" key="3">
    <source>
        <dbReference type="Pfam" id="PF26109"/>
    </source>
</evidence>
<feature type="domain" description="WYL" evidence="1">
    <location>
        <begin position="119"/>
        <end position="186"/>
    </location>
</feature>
<evidence type="ECO:0000259" key="2">
    <source>
        <dbReference type="Pfam" id="PF26107"/>
    </source>
</evidence>
<dbReference type="InterPro" id="IPR059019">
    <property type="entry name" value="WHD_CapW"/>
</dbReference>
<comment type="caution">
    <text evidence="4">The sequence shown here is derived from an EMBL/GenBank/DDBJ whole genome shotgun (WGS) entry which is preliminary data.</text>
</comment>
<feature type="domain" description="DNA-binding transcriptional repressor CapW C-terminal dimerisation" evidence="2">
    <location>
        <begin position="208"/>
        <end position="254"/>
    </location>
</feature>
<gene>
    <name evidence="4" type="ORF">HXW94_18285</name>
</gene>
<protein>
    <submittedName>
        <fullName evidence="4">WYL domain-containing protein</fullName>
    </submittedName>
</protein>
<dbReference type="Pfam" id="PF26107">
    <property type="entry name" value="BrxR_CTD"/>
    <property type="match status" value="1"/>
</dbReference>
<dbReference type="PROSITE" id="PS52050">
    <property type="entry name" value="WYL"/>
    <property type="match status" value="1"/>
</dbReference>
<name>A0A850T725_9BACT</name>
<accession>A0A850T725</accession>
<reference evidence="4 5" key="1">
    <citation type="submission" date="2020-06" db="EMBL/GenBank/DDBJ databases">
        <title>High-quality draft genome of sulfate reducer Desulfobacter latus type strain AcrS2 isolated from marine sediment.</title>
        <authorList>
            <person name="Hoppe M."/>
            <person name="Larsen C.K."/>
            <person name="Marshall I.P.G."/>
            <person name="Schramm A."/>
            <person name="Marietou A.G."/>
        </authorList>
    </citation>
    <scope>NUCLEOTIDE SEQUENCE [LARGE SCALE GENOMIC DNA]</scope>
    <source>
        <strain evidence="4 5">AcRS2</strain>
    </source>
</reference>
<evidence type="ECO:0000313" key="4">
    <source>
        <dbReference type="EMBL" id="NWH06901.1"/>
    </source>
</evidence>
<dbReference type="InterPro" id="IPR059020">
    <property type="entry name" value="CapW_CTD"/>
</dbReference>